<evidence type="ECO:0000313" key="1">
    <source>
        <dbReference type="EMBL" id="KAJ2813551.1"/>
    </source>
</evidence>
<reference evidence="1" key="1">
    <citation type="submission" date="2022-07" db="EMBL/GenBank/DDBJ databases">
        <title>Phylogenomic reconstructions and comparative analyses of Kickxellomycotina fungi.</title>
        <authorList>
            <person name="Reynolds N.K."/>
            <person name="Stajich J.E."/>
            <person name="Barry K."/>
            <person name="Grigoriev I.V."/>
            <person name="Crous P."/>
            <person name="Smith M.E."/>
        </authorList>
    </citation>
    <scope>NUCLEOTIDE SEQUENCE</scope>
    <source>
        <strain evidence="1">CBS 102833</strain>
    </source>
</reference>
<organism evidence="1 2">
    <name type="scientific">Coemansia furcata</name>
    <dbReference type="NCBI Taxonomy" id="417177"/>
    <lineage>
        <taxon>Eukaryota</taxon>
        <taxon>Fungi</taxon>
        <taxon>Fungi incertae sedis</taxon>
        <taxon>Zoopagomycota</taxon>
        <taxon>Kickxellomycotina</taxon>
        <taxon>Kickxellomycetes</taxon>
        <taxon>Kickxellales</taxon>
        <taxon>Kickxellaceae</taxon>
        <taxon>Coemansia</taxon>
    </lineage>
</organism>
<evidence type="ECO:0000313" key="2">
    <source>
        <dbReference type="Proteomes" id="UP001140096"/>
    </source>
</evidence>
<protein>
    <submittedName>
        <fullName evidence="1">Uncharacterized protein</fullName>
    </submittedName>
</protein>
<dbReference type="EMBL" id="JANBUP010000045">
    <property type="protein sequence ID" value="KAJ2813551.1"/>
    <property type="molecule type" value="Genomic_DNA"/>
</dbReference>
<comment type="caution">
    <text evidence="1">The sequence shown here is derived from an EMBL/GenBank/DDBJ whole genome shotgun (WGS) entry which is preliminary data.</text>
</comment>
<sequence>MARGGLSLFQTLPLVVWRLIVRHIRTDYDDSADYIMDWAVTQQRMLVELARVCARLRDVLIELIYAECVFILDAGGQPLNGLAYNRGLVALFAETLYIRVVASGPVSPGTILAGLLRLLPTMPWLQSIVVEAMAPVARAGYDLGGVVRMPRLADIHVVGRPGSRRLLDAAALDIARGLVKMSGVQLAALTLSNMPASPTVVAPLWAGVPQGGVTVLRFSDMEVIEGGAELVRAVRATLKRLTFMRCGLGQLETLLYSANNEPLCYPHLEVICGALSRGEDWFHVPGGAFPRLEYLYEAVGCAWQQRAGVESHLLFNTLAEIVLPRLRVVRLRTSRRMALNHGNLPSLEHVTYYARAEVPERLDAEHVCGQLAGLLRHANLRFLRFYDQVPAVCLLSPVDVRCHGLRYLDLGLITVSYDNVERILGALPHLSWVFLAINDRWSAIQPMRDPGAPLSDSVQVLGIYVANSDPLLRYDCGALTPSRMVVARLPRLRKLCVQDDVAGVKGFLDLMGNEQRFPWSRAVADQVNVNAIDLFGRSC</sequence>
<accession>A0ACC1LRM4</accession>
<name>A0ACC1LRM4_9FUNG</name>
<keyword evidence="2" id="KW-1185">Reference proteome</keyword>
<dbReference type="Proteomes" id="UP001140096">
    <property type="component" value="Unassembled WGS sequence"/>
</dbReference>
<proteinExistence type="predicted"/>
<gene>
    <name evidence="1" type="ORF">H4S07_000602</name>
</gene>